<reference evidence="2" key="2">
    <citation type="submission" date="2017-10" db="EMBL/GenBank/DDBJ databases">
        <title>Ladona fulva Genome sequencing and assembly.</title>
        <authorList>
            <person name="Murali S."/>
            <person name="Richards S."/>
            <person name="Bandaranaike D."/>
            <person name="Bellair M."/>
            <person name="Blankenburg K."/>
            <person name="Chao H."/>
            <person name="Dinh H."/>
            <person name="Doddapaneni H."/>
            <person name="Dugan-Rocha S."/>
            <person name="Elkadiri S."/>
            <person name="Gnanaolivu R."/>
            <person name="Hernandez B."/>
            <person name="Skinner E."/>
            <person name="Javaid M."/>
            <person name="Lee S."/>
            <person name="Li M."/>
            <person name="Ming W."/>
            <person name="Munidasa M."/>
            <person name="Muniz J."/>
            <person name="Nguyen L."/>
            <person name="Hughes D."/>
            <person name="Osuji N."/>
            <person name="Pu L.-L."/>
            <person name="Puazo M."/>
            <person name="Qu C."/>
            <person name="Quiroz J."/>
            <person name="Raj R."/>
            <person name="Weissenberger G."/>
            <person name="Xin Y."/>
            <person name="Zou X."/>
            <person name="Han Y."/>
            <person name="Worley K."/>
            <person name="Muzny D."/>
            <person name="Gibbs R."/>
        </authorList>
    </citation>
    <scope>NUCLEOTIDE SEQUENCE</scope>
    <source>
        <strain evidence="2">Sampled in the wild</strain>
    </source>
</reference>
<evidence type="ECO:0000313" key="2">
    <source>
        <dbReference type="EMBL" id="KAG8236059.1"/>
    </source>
</evidence>
<accession>A0A8K0P9Z9</accession>
<dbReference type="Proteomes" id="UP000792457">
    <property type="component" value="Unassembled WGS sequence"/>
</dbReference>
<keyword evidence="3" id="KW-1185">Reference proteome</keyword>
<comment type="caution">
    <text evidence="2">The sequence shown here is derived from an EMBL/GenBank/DDBJ whole genome shotgun (WGS) entry which is preliminary data.</text>
</comment>
<evidence type="ECO:0000256" key="1">
    <source>
        <dbReference type="SAM" id="MobiDB-lite"/>
    </source>
</evidence>
<sequence>MLSVERPAAEGLIENCPRVSLASHDFVVSIVSSSYVINGLKCDIWSDQTGYSEDSDYTSDLNYPIGQNANSSASQFRSAAHQICTPQRSLETSRENSYERDDGGGRVPHGPGPGGGDFESANTESEPLYYNSRPKDYKEYR</sequence>
<dbReference type="EMBL" id="KZ308984">
    <property type="protein sequence ID" value="KAG8236059.1"/>
    <property type="molecule type" value="Genomic_DNA"/>
</dbReference>
<organism evidence="2 3">
    <name type="scientific">Ladona fulva</name>
    <name type="common">Scarce chaser dragonfly</name>
    <name type="synonym">Libellula fulva</name>
    <dbReference type="NCBI Taxonomy" id="123851"/>
    <lineage>
        <taxon>Eukaryota</taxon>
        <taxon>Metazoa</taxon>
        <taxon>Ecdysozoa</taxon>
        <taxon>Arthropoda</taxon>
        <taxon>Hexapoda</taxon>
        <taxon>Insecta</taxon>
        <taxon>Pterygota</taxon>
        <taxon>Palaeoptera</taxon>
        <taxon>Odonata</taxon>
        <taxon>Epiprocta</taxon>
        <taxon>Anisoptera</taxon>
        <taxon>Libelluloidea</taxon>
        <taxon>Libellulidae</taxon>
        <taxon>Ladona</taxon>
    </lineage>
</organism>
<feature type="compositionally biased region" description="Basic and acidic residues" evidence="1">
    <location>
        <begin position="91"/>
        <end position="104"/>
    </location>
</feature>
<dbReference type="AlphaFoldDB" id="A0A8K0P9Z9"/>
<evidence type="ECO:0000313" key="3">
    <source>
        <dbReference type="Proteomes" id="UP000792457"/>
    </source>
</evidence>
<dbReference type="OrthoDB" id="5831756at2759"/>
<reference evidence="2" key="1">
    <citation type="submission" date="2013-04" db="EMBL/GenBank/DDBJ databases">
        <authorList>
            <person name="Qu J."/>
            <person name="Murali S.C."/>
            <person name="Bandaranaike D."/>
            <person name="Bellair M."/>
            <person name="Blankenburg K."/>
            <person name="Chao H."/>
            <person name="Dinh H."/>
            <person name="Doddapaneni H."/>
            <person name="Downs B."/>
            <person name="Dugan-Rocha S."/>
            <person name="Elkadiri S."/>
            <person name="Gnanaolivu R.D."/>
            <person name="Hernandez B."/>
            <person name="Javaid M."/>
            <person name="Jayaseelan J.C."/>
            <person name="Lee S."/>
            <person name="Li M."/>
            <person name="Ming W."/>
            <person name="Munidasa M."/>
            <person name="Muniz J."/>
            <person name="Nguyen L."/>
            <person name="Ongeri F."/>
            <person name="Osuji N."/>
            <person name="Pu L.-L."/>
            <person name="Puazo M."/>
            <person name="Qu C."/>
            <person name="Quiroz J."/>
            <person name="Raj R."/>
            <person name="Weissenberger G."/>
            <person name="Xin Y."/>
            <person name="Zou X."/>
            <person name="Han Y."/>
            <person name="Richards S."/>
            <person name="Worley K."/>
            <person name="Muzny D."/>
            <person name="Gibbs R."/>
        </authorList>
    </citation>
    <scope>NUCLEOTIDE SEQUENCE</scope>
    <source>
        <strain evidence="2">Sampled in the wild</strain>
    </source>
</reference>
<feature type="region of interest" description="Disordered" evidence="1">
    <location>
        <begin position="71"/>
        <end position="141"/>
    </location>
</feature>
<protein>
    <submittedName>
        <fullName evidence="2">Uncharacterized protein</fullName>
    </submittedName>
</protein>
<gene>
    <name evidence="2" type="ORF">J437_LFUL011982</name>
</gene>
<proteinExistence type="predicted"/>
<name>A0A8K0P9Z9_LADFU</name>